<evidence type="ECO:0000259" key="7">
    <source>
        <dbReference type="Pfam" id="PF00460"/>
    </source>
</evidence>
<name>A0A7Y9ZJB7_9ACTN</name>
<organism evidence="8 10">
    <name type="scientific">Nocardioides aromaticivorans</name>
    <dbReference type="NCBI Taxonomy" id="200618"/>
    <lineage>
        <taxon>Bacteria</taxon>
        <taxon>Bacillati</taxon>
        <taxon>Actinomycetota</taxon>
        <taxon>Actinomycetes</taxon>
        <taxon>Propionibacteriales</taxon>
        <taxon>Nocardioidaceae</taxon>
        <taxon>Nocardioides</taxon>
    </lineage>
</organism>
<evidence type="ECO:0000313" key="9">
    <source>
        <dbReference type="EMBL" id="QSR25037.1"/>
    </source>
</evidence>
<evidence type="ECO:0000256" key="4">
    <source>
        <dbReference type="ARBA" id="ARBA00023143"/>
    </source>
</evidence>
<dbReference type="Pfam" id="PF00460">
    <property type="entry name" value="Flg_bb_rod"/>
    <property type="match status" value="1"/>
</dbReference>
<reference evidence="9 11" key="1">
    <citation type="submission" date="2017-06" db="EMBL/GenBank/DDBJ databases">
        <title>Complete Genome Sequence of the Soil Carbazole-Degrading Bacterium Nocardioides aromaticivorans IC177.</title>
        <authorList>
            <person name="Vejarano F."/>
            <person name="Suzuki-Minakuchi C."/>
            <person name="Ohtsubo Y."/>
            <person name="Tsuda M."/>
            <person name="Okada K."/>
            <person name="Nojiri H."/>
        </authorList>
    </citation>
    <scope>NUCLEOTIDE SEQUENCE [LARGE SCALE GENOMIC DNA]</scope>
    <source>
        <strain evidence="9 11">IC177</strain>
    </source>
</reference>
<dbReference type="AlphaFoldDB" id="A0A7Y9ZJB7"/>
<dbReference type="InterPro" id="IPR019776">
    <property type="entry name" value="Flagellar_basal_body_rod_CS"/>
</dbReference>
<reference evidence="8 10" key="2">
    <citation type="submission" date="2020-07" db="EMBL/GenBank/DDBJ databases">
        <title>Sequencing the genomes of 1000 actinobacteria strains.</title>
        <authorList>
            <person name="Klenk H.-P."/>
        </authorList>
    </citation>
    <scope>NUCLEOTIDE SEQUENCE [LARGE SCALE GENOMIC DNA]</scope>
    <source>
        <strain evidence="8 10">DSM 15131</strain>
    </source>
</reference>
<dbReference type="InterPro" id="IPR001444">
    <property type="entry name" value="Flag_bb_rod_N"/>
</dbReference>
<dbReference type="PANTHER" id="PTHR30435:SF12">
    <property type="entry name" value="FLAGELLAR BASAL BODY ROD PROTEIN FLGB"/>
    <property type="match status" value="1"/>
</dbReference>
<keyword evidence="8" id="KW-0969">Cilium</keyword>
<dbReference type="Proteomes" id="UP000662818">
    <property type="component" value="Chromosome"/>
</dbReference>
<dbReference type="EMBL" id="CP022295">
    <property type="protein sequence ID" value="QSR25037.1"/>
    <property type="molecule type" value="Genomic_DNA"/>
</dbReference>
<comment type="subunit">
    <text evidence="6">The basal body constitutes a major portion of the flagellar organelle and consists of a number of rings mounted on a central rod.</text>
</comment>
<comment type="similarity">
    <text evidence="2 6">Belongs to the flagella basal body rod proteins family.</text>
</comment>
<keyword evidence="8" id="KW-0966">Cell projection</keyword>
<dbReference type="EMBL" id="JACBZM010000001">
    <property type="protein sequence ID" value="NYI45906.1"/>
    <property type="molecule type" value="Genomic_DNA"/>
</dbReference>
<evidence type="ECO:0000256" key="3">
    <source>
        <dbReference type="ARBA" id="ARBA00014376"/>
    </source>
</evidence>
<gene>
    <name evidence="9" type="primary">flgB</name>
    <name evidence="8" type="ORF">BJ993_002986</name>
    <name evidence="9" type="ORF">CFH99_05315</name>
</gene>
<dbReference type="NCBIfam" id="TIGR01396">
    <property type="entry name" value="FlgB"/>
    <property type="match status" value="1"/>
</dbReference>
<protein>
    <recommendedName>
        <fullName evidence="3 6">Flagellar basal body rod protein FlgB</fullName>
    </recommendedName>
</protein>
<comment type="subcellular location">
    <subcellularLocation>
        <location evidence="1 6">Bacterial flagellum basal body</location>
    </subcellularLocation>
</comment>
<dbReference type="PROSITE" id="PS00588">
    <property type="entry name" value="FLAGELLA_BB_ROD"/>
    <property type="match status" value="1"/>
</dbReference>
<dbReference type="GO" id="GO:0030694">
    <property type="term" value="C:bacterial-type flagellum basal body, rod"/>
    <property type="evidence" value="ECO:0007669"/>
    <property type="project" value="InterPro"/>
</dbReference>
<dbReference type="InterPro" id="IPR006300">
    <property type="entry name" value="FlgB"/>
</dbReference>
<keyword evidence="11" id="KW-1185">Reference proteome</keyword>
<evidence type="ECO:0000256" key="1">
    <source>
        <dbReference type="ARBA" id="ARBA00004117"/>
    </source>
</evidence>
<comment type="function">
    <text evidence="5 6">Structural component of flagellum, the bacterial motility apparatus. Part of the rod structure of flagellar basal body.</text>
</comment>
<dbReference type="GO" id="GO:0071978">
    <property type="term" value="P:bacterial-type flagellum-dependent swarming motility"/>
    <property type="evidence" value="ECO:0007669"/>
    <property type="project" value="TreeGrafter"/>
</dbReference>
<sequence>MSFAASDAVGFVLHTAINGLSTRQNVIADNIANVDTPGFRARAVEFESALERAIERGSATTSGPGAVGVTVDATDTPVGANDNNVDLRKESIAAIQTQYQYQIMGRAISDRSSRLAIMGGGAG</sequence>
<evidence type="ECO:0000256" key="6">
    <source>
        <dbReference type="PIRNR" id="PIRNR002889"/>
    </source>
</evidence>
<evidence type="ECO:0000313" key="8">
    <source>
        <dbReference type="EMBL" id="NYI45906.1"/>
    </source>
</evidence>
<dbReference type="PANTHER" id="PTHR30435">
    <property type="entry name" value="FLAGELLAR PROTEIN"/>
    <property type="match status" value="1"/>
</dbReference>
<evidence type="ECO:0000313" key="11">
    <source>
        <dbReference type="Proteomes" id="UP000662818"/>
    </source>
</evidence>
<keyword evidence="8" id="KW-0282">Flagellum</keyword>
<evidence type="ECO:0000256" key="5">
    <source>
        <dbReference type="ARBA" id="ARBA00024934"/>
    </source>
</evidence>
<dbReference type="Proteomes" id="UP000562045">
    <property type="component" value="Unassembled WGS sequence"/>
</dbReference>
<dbReference type="PIRSF" id="PIRSF002889">
    <property type="entry name" value="Rod_FlgB"/>
    <property type="match status" value="1"/>
</dbReference>
<evidence type="ECO:0000313" key="10">
    <source>
        <dbReference type="Proteomes" id="UP000562045"/>
    </source>
</evidence>
<proteinExistence type="inferred from homology"/>
<evidence type="ECO:0000256" key="2">
    <source>
        <dbReference type="ARBA" id="ARBA00009677"/>
    </source>
</evidence>
<feature type="domain" description="Flagellar basal body rod protein N-terminal" evidence="7">
    <location>
        <begin position="15"/>
        <end position="40"/>
    </location>
</feature>
<keyword evidence="4 6" id="KW-0975">Bacterial flagellum</keyword>
<dbReference type="RefSeq" id="WP_036547405.1">
    <property type="nucleotide sequence ID" value="NZ_CP022295.1"/>
</dbReference>
<accession>A0A7Y9ZJB7</accession>